<evidence type="ECO:0000256" key="4">
    <source>
        <dbReference type="ARBA" id="ARBA00022989"/>
    </source>
</evidence>
<dbReference type="SUPFAM" id="SSF53850">
    <property type="entry name" value="Periplasmic binding protein-like II"/>
    <property type="match status" value="1"/>
</dbReference>
<evidence type="ECO:0000313" key="15">
    <source>
        <dbReference type="Proteomes" id="UP001210211"/>
    </source>
</evidence>
<dbReference type="GO" id="GO:0016020">
    <property type="term" value="C:membrane"/>
    <property type="evidence" value="ECO:0007669"/>
    <property type="project" value="UniProtKB-SubCell"/>
</dbReference>
<keyword evidence="6 12" id="KW-0472">Membrane</keyword>
<feature type="transmembrane region" description="Helical" evidence="12">
    <location>
        <begin position="484"/>
        <end position="505"/>
    </location>
</feature>
<evidence type="ECO:0000256" key="1">
    <source>
        <dbReference type="ARBA" id="ARBA00004141"/>
    </source>
</evidence>
<feature type="domain" description="Ionotropic glutamate receptor C-terminal" evidence="13">
    <location>
        <begin position="368"/>
        <end position="700"/>
    </location>
</feature>
<dbReference type="EMBL" id="JAMRDG010000001">
    <property type="protein sequence ID" value="KAJ3702206.1"/>
    <property type="molecule type" value="Genomic_DNA"/>
</dbReference>
<keyword evidence="9" id="KW-1071">Ligand-gated ion channel</keyword>
<comment type="caution">
    <text evidence="14">The sequence shown here is derived from an EMBL/GenBank/DDBJ whole genome shotgun (WGS) entry which is preliminary data.</text>
</comment>
<dbReference type="GO" id="GO:0015276">
    <property type="term" value="F:ligand-gated monoatomic ion channel activity"/>
    <property type="evidence" value="ECO:0007669"/>
    <property type="project" value="InterPro"/>
</dbReference>
<accession>A0AAD6EV09</accession>
<evidence type="ECO:0000259" key="13">
    <source>
        <dbReference type="SMART" id="SM00079"/>
    </source>
</evidence>
<dbReference type="InterPro" id="IPR001320">
    <property type="entry name" value="Iontro_rcpt_C"/>
</dbReference>
<dbReference type="SUPFAM" id="SSF53822">
    <property type="entry name" value="Periplasmic binding protein-like I"/>
    <property type="match status" value="1"/>
</dbReference>
<evidence type="ECO:0000256" key="11">
    <source>
        <dbReference type="SAM" id="MobiDB-lite"/>
    </source>
</evidence>
<evidence type="ECO:0000256" key="8">
    <source>
        <dbReference type="ARBA" id="ARBA00023180"/>
    </source>
</evidence>
<comment type="subcellular location">
    <subcellularLocation>
        <location evidence="1">Membrane</location>
        <topology evidence="1">Multi-pass membrane protein</topology>
    </subcellularLocation>
</comment>
<name>A0AAD6EV09_9POAL</name>
<dbReference type="InterPro" id="IPR001828">
    <property type="entry name" value="ANF_lig-bd_rcpt"/>
</dbReference>
<evidence type="ECO:0000256" key="7">
    <source>
        <dbReference type="ARBA" id="ARBA00023170"/>
    </source>
</evidence>
<keyword evidence="8" id="KW-0325">Glycoprotein</keyword>
<dbReference type="Pfam" id="PF01094">
    <property type="entry name" value="ANF_receptor"/>
    <property type="match status" value="1"/>
</dbReference>
<keyword evidence="3 12" id="KW-0812">Transmembrane</keyword>
<keyword evidence="15" id="KW-1185">Reference proteome</keyword>
<evidence type="ECO:0000256" key="10">
    <source>
        <dbReference type="ARBA" id="ARBA00023303"/>
    </source>
</evidence>
<dbReference type="Gene3D" id="1.10.287.70">
    <property type="match status" value="1"/>
</dbReference>
<feature type="compositionally biased region" description="Polar residues" evidence="11">
    <location>
        <begin position="896"/>
        <end position="922"/>
    </location>
</feature>
<keyword evidence="4 12" id="KW-1133">Transmembrane helix</keyword>
<dbReference type="Gene3D" id="3.40.190.10">
    <property type="entry name" value="Periplasmic binding protein-like II"/>
    <property type="match status" value="3"/>
</dbReference>
<dbReference type="InterPro" id="IPR001638">
    <property type="entry name" value="Solute-binding_3/MltF_N"/>
</dbReference>
<evidence type="ECO:0000256" key="9">
    <source>
        <dbReference type="ARBA" id="ARBA00023286"/>
    </source>
</evidence>
<protein>
    <recommendedName>
        <fullName evidence="13">Ionotropic glutamate receptor C-terminal domain-containing protein</fullName>
    </recommendedName>
</protein>
<keyword evidence="5" id="KW-0406">Ion transport</keyword>
<evidence type="ECO:0000256" key="5">
    <source>
        <dbReference type="ARBA" id="ARBA00023065"/>
    </source>
</evidence>
<evidence type="ECO:0000256" key="2">
    <source>
        <dbReference type="ARBA" id="ARBA00022448"/>
    </source>
</evidence>
<reference evidence="14 15" key="1">
    <citation type="journal article" date="2022" name="Cell">
        <title>Repeat-based holocentromeres influence genome architecture and karyotype evolution.</title>
        <authorList>
            <person name="Hofstatter P.G."/>
            <person name="Thangavel G."/>
            <person name="Lux T."/>
            <person name="Neumann P."/>
            <person name="Vondrak T."/>
            <person name="Novak P."/>
            <person name="Zhang M."/>
            <person name="Costa L."/>
            <person name="Castellani M."/>
            <person name="Scott A."/>
            <person name="Toegelov H."/>
            <person name="Fuchs J."/>
            <person name="Mata-Sucre Y."/>
            <person name="Dias Y."/>
            <person name="Vanzela A.L.L."/>
            <person name="Huettel B."/>
            <person name="Almeida C.C.S."/>
            <person name="Simkova H."/>
            <person name="Souza G."/>
            <person name="Pedrosa-Harand A."/>
            <person name="Macas J."/>
            <person name="Mayer K.F.X."/>
            <person name="Houben A."/>
            <person name="Marques A."/>
        </authorList>
    </citation>
    <scope>NUCLEOTIDE SEQUENCE [LARGE SCALE GENOMIC DNA]</scope>
    <source>
        <strain evidence="14">RhyTen1mFocal</strain>
    </source>
</reference>
<dbReference type="Pfam" id="PF00497">
    <property type="entry name" value="SBP_bac_3"/>
    <property type="match status" value="1"/>
</dbReference>
<evidence type="ECO:0000313" key="14">
    <source>
        <dbReference type="EMBL" id="KAJ3702206.1"/>
    </source>
</evidence>
<dbReference type="InterPro" id="IPR015683">
    <property type="entry name" value="Ionotropic_Glu_rcpt"/>
</dbReference>
<dbReference type="Pfam" id="PF00060">
    <property type="entry name" value="Lig_chan"/>
    <property type="match status" value="1"/>
</dbReference>
<dbReference type="AlphaFoldDB" id="A0AAD6EV09"/>
<dbReference type="InterPro" id="IPR028082">
    <property type="entry name" value="Peripla_BP_I"/>
</dbReference>
<evidence type="ECO:0000256" key="6">
    <source>
        <dbReference type="ARBA" id="ARBA00023136"/>
    </source>
</evidence>
<proteinExistence type="predicted"/>
<organism evidence="14 15">
    <name type="scientific">Rhynchospora tenuis</name>
    <dbReference type="NCBI Taxonomy" id="198213"/>
    <lineage>
        <taxon>Eukaryota</taxon>
        <taxon>Viridiplantae</taxon>
        <taxon>Streptophyta</taxon>
        <taxon>Embryophyta</taxon>
        <taxon>Tracheophyta</taxon>
        <taxon>Spermatophyta</taxon>
        <taxon>Magnoliopsida</taxon>
        <taxon>Liliopsida</taxon>
        <taxon>Poales</taxon>
        <taxon>Cyperaceae</taxon>
        <taxon>Cyperoideae</taxon>
        <taxon>Rhynchosporeae</taxon>
        <taxon>Rhynchospora</taxon>
    </lineage>
</organism>
<dbReference type="FunFam" id="3.40.190.10:FF:000054">
    <property type="entry name" value="Glutamate receptor"/>
    <property type="match status" value="1"/>
</dbReference>
<evidence type="ECO:0000256" key="12">
    <source>
        <dbReference type="SAM" id="Phobius"/>
    </source>
</evidence>
<feature type="transmembrane region" description="Helical" evidence="12">
    <location>
        <begin position="721"/>
        <end position="740"/>
    </location>
</feature>
<dbReference type="SMART" id="SM00079">
    <property type="entry name" value="PBPe"/>
    <property type="match status" value="1"/>
</dbReference>
<dbReference type="Gene3D" id="3.40.50.2300">
    <property type="match status" value="1"/>
</dbReference>
<keyword evidence="10" id="KW-0407">Ion channel</keyword>
<sequence>MFGSLGECIPYPIVLIAVQNIVQLGANSIIAGGTVPQVFIAGAFGEGAKVPVVSMASSPFLSGQFLIQMSYPETAFLRCIADIVKSFKWRKVITIYEDDVFGSVSSSVLLLSNALDAIGSELEYRVIFPPSDSLSDPTNTTREQLSKMKSRLSTVYIILRISETLAPILFEEAASQGLMRKGYIWICGNDVTALLDSSFTPTFISKYMQGLVGMRSYINETAPEYVNFQSTFQQRFKTLYGKSGESSFDPGVYAVRAYDVVDAISLAAAASEKNNKSLVENLVASNFSGLSGLVRPTNGSLDERERYSTFHILNVVGRSYREMGIWADGYGFYENEEEFMLRQPGSEKLESIVFWPGGPHTSPSGLRRLKVGVPARNTIWDNFVSVQKTGNSTSYSGFCIDVFTATLSCLNYEVLYDFVPYDIDVYDELVNKVYSREVDIVVGDVTILANRSENVSFTKPYLSSGLAMLVPVEVDRKGWLPTNAFSFALWMCILALLLYYVMLVWLHEEIEGNVQDFQDTSWKEQLGASLWIVSNGIFLNLDKRIHTYQTKIVIILWFFVAQLVLNSFTASLSSILVTQNLRPDVDTKKIGCDGYSFVPDYLTSALNYSSGSIVKIYSASDYKKAFENGTITAAYLEVPYLRVFLSENDNYTVNGETQMLGGFGFVLPKGSLLASDMSEAILMLGENGTLRQLEKKWFLVPLSNYAAPDDDSNQSLGLSNYTYMFVISSCLAFLTVLTRYKDMCRRNTGDQALPPEMPPPPGPPEIELVHHNAPVQLGLYQEEDQQEQPIHDEVLEIEQPLVHEMVHVPPQDGVHNIADHPLELQNDDIRPDMSSPRQRLRHAVSFSNISIPTRLHLPFFSFRKQHREEIEWQPQHDSTQHGVEYLPNFGLHNNDRQPGSSNSSQRFQRAASTSNILTNRVPQHFQSLRPRRASLRTPEE</sequence>
<dbReference type="Proteomes" id="UP001210211">
    <property type="component" value="Unassembled WGS sequence"/>
</dbReference>
<keyword evidence="7" id="KW-0675">Receptor</keyword>
<dbReference type="CDD" id="cd13686">
    <property type="entry name" value="GluR_Plant"/>
    <property type="match status" value="1"/>
</dbReference>
<evidence type="ECO:0000256" key="3">
    <source>
        <dbReference type="ARBA" id="ARBA00022692"/>
    </source>
</evidence>
<feature type="region of interest" description="Disordered" evidence="11">
    <location>
        <begin position="874"/>
        <end position="922"/>
    </location>
</feature>
<dbReference type="PANTHER" id="PTHR18966">
    <property type="entry name" value="IONOTROPIC GLUTAMATE RECEPTOR"/>
    <property type="match status" value="1"/>
</dbReference>
<feature type="transmembrane region" description="Helical" evidence="12">
    <location>
        <begin position="553"/>
        <end position="577"/>
    </location>
</feature>
<keyword evidence="2" id="KW-0813">Transport</keyword>
<gene>
    <name evidence="14" type="ORF">LUZ61_005911</name>
</gene>